<dbReference type="EMBL" id="CP094326">
    <property type="protein sequence ID" value="UNY97613.1"/>
    <property type="molecule type" value="Genomic_DNA"/>
</dbReference>
<name>A0ABY3YIT1_9FLAO</name>
<reference evidence="3 4" key="1">
    <citation type="journal article" date="2018" name="Int. J. Syst. Evol. Microbiol.">
        <title>Zhouia spongiae sp. nov., isolated from a marine sponge.</title>
        <authorList>
            <person name="Zhuang L."/>
            <person name="Lin B."/>
            <person name="Qin F."/>
            <person name="Luo L."/>
        </authorList>
    </citation>
    <scope>NUCLEOTIDE SEQUENCE [LARGE SCALE GENOMIC DNA]</scope>
    <source>
        <strain evidence="3 4">HN-Y44</strain>
    </source>
</reference>
<evidence type="ECO:0000256" key="1">
    <source>
        <dbReference type="SAM" id="Phobius"/>
    </source>
</evidence>
<evidence type="ECO:0000313" key="4">
    <source>
        <dbReference type="Proteomes" id="UP000829476"/>
    </source>
</evidence>
<accession>A0ABY3YIT1</accession>
<dbReference type="InterPro" id="IPR025698">
    <property type="entry name" value="2TM_dom"/>
</dbReference>
<dbReference type="RefSeq" id="WP_242936025.1">
    <property type="nucleotide sequence ID" value="NZ_CP094326.1"/>
</dbReference>
<sequence length="106" mass="12675">MNSFDQEDAYLRAKKKVENLKGFYWNLITYLIVIPVLAYVNYMTTWDEIKWFWFPAFGWGLGIAFHAFSVFGAHKVFGRDWEEQKIKQFMEKEKRSTGINYGQDND</sequence>
<feature type="domain" description="2TM" evidence="2">
    <location>
        <begin position="12"/>
        <end position="91"/>
    </location>
</feature>
<dbReference type="Proteomes" id="UP000829476">
    <property type="component" value="Chromosome"/>
</dbReference>
<proteinExistence type="predicted"/>
<keyword evidence="1" id="KW-1133">Transmembrane helix</keyword>
<organism evidence="3 4">
    <name type="scientific">Zhouia spongiae</name>
    <dbReference type="NCBI Taxonomy" id="2202721"/>
    <lineage>
        <taxon>Bacteria</taxon>
        <taxon>Pseudomonadati</taxon>
        <taxon>Bacteroidota</taxon>
        <taxon>Flavobacteriia</taxon>
        <taxon>Flavobacteriales</taxon>
        <taxon>Flavobacteriaceae</taxon>
        <taxon>Zhouia</taxon>
    </lineage>
</organism>
<protein>
    <submittedName>
        <fullName evidence="3">2TM domain-containing protein</fullName>
    </submittedName>
</protein>
<evidence type="ECO:0000313" key="3">
    <source>
        <dbReference type="EMBL" id="UNY97613.1"/>
    </source>
</evidence>
<gene>
    <name evidence="3" type="ORF">MQE36_11005</name>
</gene>
<keyword evidence="1" id="KW-0472">Membrane</keyword>
<keyword evidence="4" id="KW-1185">Reference proteome</keyword>
<feature type="transmembrane region" description="Helical" evidence="1">
    <location>
        <begin position="22"/>
        <end position="40"/>
    </location>
</feature>
<dbReference type="Pfam" id="PF13239">
    <property type="entry name" value="2TM"/>
    <property type="match status" value="1"/>
</dbReference>
<evidence type="ECO:0000259" key="2">
    <source>
        <dbReference type="Pfam" id="PF13239"/>
    </source>
</evidence>
<keyword evidence="1" id="KW-0812">Transmembrane</keyword>
<feature type="transmembrane region" description="Helical" evidence="1">
    <location>
        <begin position="52"/>
        <end position="77"/>
    </location>
</feature>